<comment type="caution">
    <text evidence="1">The sequence shown here is derived from an EMBL/GenBank/DDBJ whole genome shotgun (WGS) entry which is preliminary data.</text>
</comment>
<accession>A0AAV0BGB8</accession>
<dbReference type="Proteomes" id="UP001153365">
    <property type="component" value="Unassembled WGS sequence"/>
</dbReference>
<gene>
    <name evidence="1" type="ORF">PPACK8108_LOCUS20836</name>
</gene>
<keyword evidence="2" id="KW-1185">Reference proteome</keyword>
<protein>
    <submittedName>
        <fullName evidence="1">Expressed protein</fullName>
    </submittedName>
</protein>
<dbReference type="EMBL" id="CALTRL010005778">
    <property type="protein sequence ID" value="CAH7686216.1"/>
    <property type="molecule type" value="Genomic_DNA"/>
</dbReference>
<proteinExistence type="predicted"/>
<evidence type="ECO:0000313" key="2">
    <source>
        <dbReference type="Proteomes" id="UP001153365"/>
    </source>
</evidence>
<reference evidence="1" key="1">
    <citation type="submission" date="2022-06" db="EMBL/GenBank/DDBJ databases">
        <authorList>
            <consortium name="SYNGENTA / RWTH Aachen University"/>
        </authorList>
    </citation>
    <scope>NUCLEOTIDE SEQUENCE</scope>
</reference>
<name>A0AAV0BGB8_PHAPC</name>
<dbReference type="AlphaFoldDB" id="A0AAV0BGB8"/>
<sequence length="241" mass="27600">MRSSIDHLCKTSLEPLGKNKSNNDSSLRIVKILSNIFSSSISPILTKRFHSLSFVIENKVFLKVWLNVIRPMIDRQILTLFEEAVSKIEEISKDLSNHFYHRILKDTKLDTDHLIKLKDCLKTFSLRLMDESRVWSGSLGTSFLITILRRVEELYFVEDINDKTEEVVAESVELLSKIIKSSPFSLDKAPIINGESRAILDIVERLLTDEKLLENKESLGGSASLSIRRSIVDVLEQLWIL</sequence>
<evidence type="ECO:0000313" key="1">
    <source>
        <dbReference type="EMBL" id="CAH7686216.1"/>
    </source>
</evidence>
<organism evidence="1 2">
    <name type="scientific">Phakopsora pachyrhizi</name>
    <name type="common">Asian soybean rust disease fungus</name>
    <dbReference type="NCBI Taxonomy" id="170000"/>
    <lineage>
        <taxon>Eukaryota</taxon>
        <taxon>Fungi</taxon>
        <taxon>Dikarya</taxon>
        <taxon>Basidiomycota</taxon>
        <taxon>Pucciniomycotina</taxon>
        <taxon>Pucciniomycetes</taxon>
        <taxon>Pucciniales</taxon>
        <taxon>Phakopsoraceae</taxon>
        <taxon>Phakopsora</taxon>
    </lineage>
</organism>